<dbReference type="Pfam" id="PF09805">
    <property type="entry name" value="Nop25"/>
    <property type="match status" value="1"/>
</dbReference>
<proteinExistence type="predicted"/>
<organism evidence="3 4">
    <name type="scientific">Tropilaelaps mercedesae</name>
    <dbReference type="NCBI Taxonomy" id="418985"/>
    <lineage>
        <taxon>Eukaryota</taxon>
        <taxon>Metazoa</taxon>
        <taxon>Ecdysozoa</taxon>
        <taxon>Arthropoda</taxon>
        <taxon>Chelicerata</taxon>
        <taxon>Arachnida</taxon>
        <taxon>Acari</taxon>
        <taxon>Parasitiformes</taxon>
        <taxon>Mesostigmata</taxon>
        <taxon>Gamasina</taxon>
        <taxon>Dermanyssoidea</taxon>
        <taxon>Laelapidae</taxon>
        <taxon>Tropilaelaps</taxon>
    </lineage>
</organism>
<evidence type="ECO:0000256" key="1">
    <source>
        <dbReference type="SAM" id="Coils"/>
    </source>
</evidence>
<accession>A0A1V9XJS5</accession>
<dbReference type="InParanoid" id="A0A1V9XJS5"/>
<feature type="compositionally biased region" description="Basic residues" evidence="2">
    <location>
        <begin position="227"/>
        <end position="239"/>
    </location>
</feature>
<dbReference type="EMBL" id="MNPL01009482">
    <property type="protein sequence ID" value="OQR73706.1"/>
    <property type="molecule type" value="Genomic_DNA"/>
</dbReference>
<keyword evidence="4" id="KW-1185">Reference proteome</keyword>
<feature type="coiled-coil region" evidence="1">
    <location>
        <begin position="32"/>
        <end position="59"/>
    </location>
</feature>
<reference evidence="3 4" key="1">
    <citation type="journal article" date="2017" name="Gigascience">
        <title>Draft genome of the honey bee ectoparasitic mite, Tropilaelaps mercedesae, is shaped by the parasitic life history.</title>
        <authorList>
            <person name="Dong X."/>
            <person name="Armstrong S.D."/>
            <person name="Xia D."/>
            <person name="Makepeace B.L."/>
            <person name="Darby A.C."/>
            <person name="Kadowaki T."/>
        </authorList>
    </citation>
    <scope>NUCLEOTIDE SEQUENCE [LARGE SCALE GENOMIC DNA]</scope>
    <source>
        <strain evidence="3">Wuxi-XJTLU</strain>
    </source>
</reference>
<gene>
    <name evidence="3" type="ORF">BIW11_01093</name>
</gene>
<dbReference type="Proteomes" id="UP000192247">
    <property type="component" value="Unassembled WGS sequence"/>
</dbReference>
<evidence type="ECO:0000256" key="2">
    <source>
        <dbReference type="SAM" id="MobiDB-lite"/>
    </source>
</evidence>
<keyword evidence="1" id="KW-0175">Coiled coil</keyword>
<feature type="region of interest" description="Disordered" evidence="2">
    <location>
        <begin position="175"/>
        <end position="239"/>
    </location>
</feature>
<dbReference type="InterPro" id="IPR019186">
    <property type="entry name" value="Nucleolar_protein_12"/>
</dbReference>
<evidence type="ECO:0000313" key="3">
    <source>
        <dbReference type="EMBL" id="OQR73706.1"/>
    </source>
</evidence>
<evidence type="ECO:0000313" key="4">
    <source>
        <dbReference type="Proteomes" id="UP000192247"/>
    </source>
</evidence>
<name>A0A1V9XJS5_9ACAR</name>
<sequence length="239" mass="27416">MGKSKQQRKKEKKVVLMFDENERREFLSGFSKRKKERQRKAKEKTLGRLEGQRKKLLDEKRSIMADIVREGGIRLQDPQNLECLEGQSETIDCGEHTVTITEFDDAYGTIRETRSLAEAAEAGDSGDEEVEFADTHALLGDDQPLAGESVGDQRKIRLRQIAQELKGFSVQMQPIKASLNEKAKKQKKRRQKMQERREQEVLRSRSGKGKNLLGVQGKKNKNSMVGIKRKKVNRHIIQD</sequence>
<dbReference type="AlphaFoldDB" id="A0A1V9XJS5"/>
<dbReference type="STRING" id="418985.A0A1V9XJS5"/>
<comment type="caution">
    <text evidence="3">The sequence shown here is derived from an EMBL/GenBank/DDBJ whole genome shotgun (WGS) entry which is preliminary data.</text>
</comment>
<dbReference type="OrthoDB" id="551633at2759"/>
<protein>
    <submittedName>
        <fullName evidence="3">Uncharacterized protein</fullName>
    </submittedName>
</protein>
<feature type="compositionally biased region" description="Basic and acidic residues" evidence="2">
    <location>
        <begin position="192"/>
        <end position="203"/>
    </location>
</feature>